<dbReference type="InterPro" id="IPR000073">
    <property type="entry name" value="AB_hydrolase_1"/>
</dbReference>
<evidence type="ECO:0000313" key="4">
    <source>
        <dbReference type="Proteomes" id="UP000179076"/>
    </source>
</evidence>
<accession>A0A1F6V6H4</accession>
<dbReference type="InterPro" id="IPR050266">
    <property type="entry name" value="AB_hydrolase_sf"/>
</dbReference>
<dbReference type="GO" id="GO:0047372">
    <property type="term" value="F:monoacylglycerol lipase activity"/>
    <property type="evidence" value="ECO:0007669"/>
    <property type="project" value="TreeGrafter"/>
</dbReference>
<dbReference type="Pfam" id="PF00561">
    <property type="entry name" value="Abhydrolase_1"/>
    <property type="match status" value="1"/>
</dbReference>
<dbReference type="AlphaFoldDB" id="A0A1F6V6H4"/>
<sequence length="512" mass="55952">MDQNHLNNLNMKNFLMKNFLPSRRQAVRFALLVTVSWTFATIANAAPAQDTATNGCVDRLAVGQRGVAIPPRLASLRYTCMTLASGKRILVGEAGRAQDPAVLLIHGLGNNAHRDWRNVVPALEKQCRVIVLDLPGFGASDALPLDYSFAALAATVAEVLDRLGVARAHVVGHSLGGALSLEFAHRYRQRVERLVLVDAAGILHKTVFARNITQVEIPTTGVASVDRLLDGVNRRIKEWRRAILQELEDGFDFGRWLNDNPRVRNALIGEYTHVDAALGLIEHDFTRAIREMSAPTILIWGREDPIAPLRTGVLLATRLPNAQLHVMDGVRHVPMGEDTARFMAILLPALTAPLPAKFTPTVPDVRHGNVACRDRPGATFTGRFDSLTLTNCINAKIENARIRQLTLTSSTATLTYATIDSVDTALTAKDSRIIATAVEIRGRVAIRADNSELDFAGVTVRAAERGIDTSPDSRLYFSVSDLAAPEFTGDAHFIWPANMRPDGKPAESKATR</sequence>
<name>A0A1F6V6H4_9PROT</name>
<feature type="chain" id="PRO_5009527153" description="AB hydrolase-1 domain-containing protein" evidence="1">
    <location>
        <begin position="46"/>
        <end position="512"/>
    </location>
</feature>
<proteinExistence type="predicted"/>
<dbReference type="PANTHER" id="PTHR43798:SF33">
    <property type="entry name" value="HYDROLASE, PUTATIVE (AFU_ORTHOLOGUE AFUA_2G14860)-RELATED"/>
    <property type="match status" value="1"/>
</dbReference>
<dbReference type="GO" id="GO:0016020">
    <property type="term" value="C:membrane"/>
    <property type="evidence" value="ECO:0007669"/>
    <property type="project" value="TreeGrafter"/>
</dbReference>
<evidence type="ECO:0000256" key="1">
    <source>
        <dbReference type="SAM" id="SignalP"/>
    </source>
</evidence>
<reference evidence="3 4" key="1">
    <citation type="journal article" date="2016" name="Nat. Commun.">
        <title>Thousands of microbial genomes shed light on interconnected biogeochemical processes in an aquifer system.</title>
        <authorList>
            <person name="Anantharaman K."/>
            <person name="Brown C.T."/>
            <person name="Hug L.A."/>
            <person name="Sharon I."/>
            <person name="Castelle C.J."/>
            <person name="Probst A.J."/>
            <person name="Thomas B.C."/>
            <person name="Singh A."/>
            <person name="Wilkins M.J."/>
            <person name="Karaoz U."/>
            <person name="Brodie E.L."/>
            <person name="Williams K.H."/>
            <person name="Hubbard S.S."/>
            <person name="Banfield J.F."/>
        </authorList>
    </citation>
    <scope>NUCLEOTIDE SEQUENCE [LARGE SCALE GENOMIC DNA]</scope>
</reference>
<dbReference type="GO" id="GO:0046464">
    <property type="term" value="P:acylglycerol catabolic process"/>
    <property type="evidence" value="ECO:0007669"/>
    <property type="project" value="TreeGrafter"/>
</dbReference>
<dbReference type="InterPro" id="IPR029058">
    <property type="entry name" value="AB_hydrolase_fold"/>
</dbReference>
<dbReference type="Gene3D" id="3.40.50.1820">
    <property type="entry name" value="alpha/beta hydrolase"/>
    <property type="match status" value="1"/>
</dbReference>
<organism evidence="3 4">
    <name type="scientific">Candidatus Muproteobacteria bacterium RBG_16_60_9</name>
    <dbReference type="NCBI Taxonomy" id="1817755"/>
    <lineage>
        <taxon>Bacteria</taxon>
        <taxon>Pseudomonadati</taxon>
        <taxon>Pseudomonadota</taxon>
        <taxon>Candidatus Muproteobacteria</taxon>
    </lineage>
</organism>
<dbReference type="Proteomes" id="UP000179076">
    <property type="component" value="Unassembled WGS sequence"/>
</dbReference>
<evidence type="ECO:0000313" key="3">
    <source>
        <dbReference type="EMBL" id="OGI65341.1"/>
    </source>
</evidence>
<comment type="caution">
    <text evidence="3">The sequence shown here is derived from an EMBL/GenBank/DDBJ whole genome shotgun (WGS) entry which is preliminary data.</text>
</comment>
<protein>
    <recommendedName>
        <fullName evidence="2">AB hydrolase-1 domain-containing protein</fullName>
    </recommendedName>
</protein>
<keyword evidence="1" id="KW-0732">Signal</keyword>
<dbReference type="PRINTS" id="PR00111">
    <property type="entry name" value="ABHYDROLASE"/>
</dbReference>
<dbReference type="SUPFAM" id="SSF53474">
    <property type="entry name" value="alpha/beta-Hydrolases"/>
    <property type="match status" value="1"/>
</dbReference>
<dbReference type="PANTHER" id="PTHR43798">
    <property type="entry name" value="MONOACYLGLYCEROL LIPASE"/>
    <property type="match status" value="1"/>
</dbReference>
<gene>
    <name evidence="3" type="ORF">A2W18_15240</name>
</gene>
<evidence type="ECO:0000259" key="2">
    <source>
        <dbReference type="Pfam" id="PF00561"/>
    </source>
</evidence>
<feature type="domain" description="AB hydrolase-1" evidence="2">
    <location>
        <begin position="100"/>
        <end position="337"/>
    </location>
</feature>
<feature type="signal peptide" evidence="1">
    <location>
        <begin position="1"/>
        <end position="45"/>
    </location>
</feature>
<dbReference type="EMBL" id="MFSP01000111">
    <property type="protein sequence ID" value="OGI65341.1"/>
    <property type="molecule type" value="Genomic_DNA"/>
</dbReference>